<name>A0A3G8XR42_9FLAO</name>
<accession>A0A3G8XR42</accession>
<dbReference type="AlphaFoldDB" id="A0A3G8XR42"/>
<dbReference type="PANTHER" id="PTHR22946">
    <property type="entry name" value="DIENELACTONE HYDROLASE DOMAIN-CONTAINING PROTEIN-RELATED"/>
    <property type="match status" value="1"/>
</dbReference>
<dbReference type="RefSeq" id="WP_125025893.1">
    <property type="nucleotide sequence ID" value="NZ_CP034159.1"/>
</dbReference>
<keyword evidence="1" id="KW-0732">Signal</keyword>
<sequence length="278" mass="31248">MKILKILTVSFSLFFAFSCQEKNTDDITNLNSVKSTTGELTTEEVSYDIDGKTHKSFVAYKGDADQVKPVVMVLPEWWGVTDYTKNRARQLAELGYFAMIVDYYGEGKTVDNPEEAASLSGEFYKVPINARLKFDKAKAQLLKFDNADYNKIAVIGYCFGGAQALNMARLEDDLKGVVSFHGNLMTGIKPKNNEVKILVCNGQADTFVPAEEIAAFKKQMDSAKIDYKFIDYPNALHSFTNPEATAIGEKYNIKVAYNKEADEKSWNDMKTFLTEIFK</sequence>
<dbReference type="EMBL" id="CP034159">
    <property type="protein sequence ID" value="AZI34257.1"/>
    <property type="molecule type" value="Genomic_DNA"/>
</dbReference>
<dbReference type="OrthoDB" id="9787933at2"/>
<dbReference type="SUPFAM" id="SSF53474">
    <property type="entry name" value="alpha/beta-Hydrolases"/>
    <property type="match status" value="1"/>
</dbReference>
<dbReference type="GO" id="GO:0016787">
    <property type="term" value="F:hydrolase activity"/>
    <property type="evidence" value="ECO:0007669"/>
    <property type="project" value="UniProtKB-KW"/>
</dbReference>
<evidence type="ECO:0000313" key="3">
    <source>
        <dbReference type="EMBL" id="AZI34257.1"/>
    </source>
</evidence>
<dbReference type="Proteomes" id="UP000270185">
    <property type="component" value="Chromosome"/>
</dbReference>
<protein>
    <submittedName>
        <fullName evidence="3">Dienelactone hydrolase family protein</fullName>
    </submittedName>
</protein>
<dbReference type="Gene3D" id="3.40.50.1820">
    <property type="entry name" value="alpha/beta hydrolase"/>
    <property type="match status" value="1"/>
</dbReference>
<feature type="chain" id="PRO_5017935116" evidence="1">
    <location>
        <begin position="22"/>
        <end position="278"/>
    </location>
</feature>
<evidence type="ECO:0000313" key="4">
    <source>
        <dbReference type="Proteomes" id="UP000270185"/>
    </source>
</evidence>
<feature type="signal peptide" evidence="1">
    <location>
        <begin position="1"/>
        <end position="21"/>
    </location>
</feature>
<feature type="domain" description="Dienelactone hydrolase" evidence="2">
    <location>
        <begin position="59"/>
        <end position="276"/>
    </location>
</feature>
<dbReference type="InterPro" id="IPR002925">
    <property type="entry name" value="Dienelactn_hydro"/>
</dbReference>
<dbReference type="InterPro" id="IPR029058">
    <property type="entry name" value="AB_hydrolase_fold"/>
</dbReference>
<gene>
    <name evidence="3" type="ORF">EIB73_14200</name>
</gene>
<evidence type="ECO:0000256" key="1">
    <source>
        <dbReference type="SAM" id="SignalP"/>
    </source>
</evidence>
<evidence type="ECO:0000259" key="2">
    <source>
        <dbReference type="Pfam" id="PF01738"/>
    </source>
</evidence>
<keyword evidence="3" id="KW-0378">Hydrolase</keyword>
<reference evidence="4" key="1">
    <citation type="submission" date="2018-11" db="EMBL/GenBank/DDBJ databases">
        <title>Proposal to divide the Flavobacteriaceae and reorganize its genera based on Amino Acid Identity values calculated from whole genome sequences.</title>
        <authorList>
            <person name="Nicholson A.C."/>
            <person name="Gulvik C.A."/>
            <person name="Whitney A.M."/>
            <person name="Humrighouse B.W."/>
            <person name="Bell M."/>
            <person name="Holmes B."/>
            <person name="Steigerwalt A.G."/>
            <person name="Villarma A."/>
            <person name="Sheth M."/>
            <person name="Batra D."/>
            <person name="Pryor J."/>
            <person name="Bernardet J.-F."/>
            <person name="Hugo C."/>
            <person name="Kampfer P."/>
            <person name="Newman J.D."/>
            <person name="McQuiston J.R."/>
        </authorList>
    </citation>
    <scope>NUCLEOTIDE SEQUENCE [LARGE SCALE GENOMIC DNA]</scope>
    <source>
        <strain evidence="4">G0081</strain>
    </source>
</reference>
<proteinExistence type="predicted"/>
<keyword evidence="4" id="KW-1185">Reference proteome</keyword>
<dbReference type="PROSITE" id="PS51257">
    <property type="entry name" value="PROKAR_LIPOPROTEIN"/>
    <property type="match status" value="1"/>
</dbReference>
<dbReference type="Pfam" id="PF01738">
    <property type="entry name" value="DLH"/>
    <property type="match status" value="1"/>
</dbReference>
<organism evidence="3 4">
    <name type="scientific">Kaistella carnis</name>
    <dbReference type="NCBI Taxonomy" id="1241979"/>
    <lineage>
        <taxon>Bacteria</taxon>
        <taxon>Pseudomonadati</taxon>
        <taxon>Bacteroidota</taxon>
        <taxon>Flavobacteriia</taxon>
        <taxon>Flavobacteriales</taxon>
        <taxon>Weeksellaceae</taxon>
        <taxon>Chryseobacterium group</taxon>
        <taxon>Kaistella</taxon>
    </lineage>
</organism>
<dbReference type="KEGG" id="ccas:EIB73_14200"/>
<dbReference type="InterPro" id="IPR050261">
    <property type="entry name" value="FrsA_esterase"/>
</dbReference>
<dbReference type="PANTHER" id="PTHR22946:SF0">
    <property type="entry name" value="DIENELACTONE HYDROLASE DOMAIN-CONTAINING PROTEIN"/>
    <property type="match status" value="1"/>
</dbReference>